<gene>
    <name evidence="1" type="ORF">A2693_01150</name>
</gene>
<comment type="caution">
    <text evidence="1">The sequence shown here is derived from an EMBL/GenBank/DDBJ whole genome shotgun (WGS) entry which is preliminary data.</text>
</comment>
<reference evidence="1 2" key="1">
    <citation type="journal article" date="2016" name="Nat. Commun.">
        <title>Thousands of microbial genomes shed light on interconnected biogeochemical processes in an aquifer system.</title>
        <authorList>
            <person name="Anantharaman K."/>
            <person name="Brown C.T."/>
            <person name="Hug L.A."/>
            <person name="Sharon I."/>
            <person name="Castelle C.J."/>
            <person name="Probst A.J."/>
            <person name="Thomas B.C."/>
            <person name="Singh A."/>
            <person name="Wilkins M.J."/>
            <person name="Karaoz U."/>
            <person name="Brodie E.L."/>
            <person name="Williams K.H."/>
            <person name="Hubbard S.S."/>
            <person name="Banfield J.F."/>
        </authorList>
    </citation>
    <scope>NUCLEOTIDE SEQUENCE [LARGE SCALE GENOMIC DNA]</scope>
</reference>
<evidence type="ECO:0000313" key="2">
    <source>
        <dbReference type="Proteomes" id="UP000178577"/>
    </source>
</evidence>
<protein>
    <submittedName>
        <fullName evidence="1">Uncharacterized protein</fullName>
    </submittedName>
</protein>
<name>A0A1F5G6K1_9BACT</name>
<accession>A0A1F5G6K1</accession>
<proteinExistence type="predicted"/>
<evidence type="ECO:0000313" key="1">
    <source>
        <dbReference type="EMBL" id="OGD87454.1"/>
    </source>
</evidence>
<dbReference type="Proteomes" id="UP000178577">
    <property type="component" value="Unassembled WGS sequence"/>
</dbReference>
<dbReference type="EMBL" id="MFAY01000058">
    <property type="protein sequence ID" value="OGD87454.1"/>
    <property type="molecule type" value="Genomic_DNA"/>
</dbReference>
<sequence length="127" mass="14805">MEILSPVTLVLKEEPDSKFIEQSLDDPALSCAQRQEIFDSWDYRELMVAHRHEVVCFGQFFDFYNKTTLRKVATSDYRQIALMWREEGVPVGVFEKKWRKQISWGRAYFLALVDAVSMGFPGSLDNC</sequence>
<dbReference type="AlphaFoldDB" id="A0A1F5G6K1"/>
<organism evidence="1 2">
    <name type="scientific">Candidatus Curtissbacteria bacterium RIFCSPHIGHO2_01_FULL_40_12</name>
    <dbReference type="NCBI Taxonomy" id="1797710"/>
    <lineage>
        <taxon>Bacteria</taxon>
        <taxon>Candidatus Curtissiibacteriota</taxon>
    </lineage>
</organism>